<dbReference type="Proteomes" id="UP000271554">
    <property type="component" value="Chromosome"/>
</dbReference>
<dbReference type="AlphaFoldDB" id="A0A387HNP6"/>
<evidence type="ECO:0000313" key="2">
    <source>
        <dbReference type="EMBL" id="AYG85179.1"/>
    </source>
</evidence>
<evidence type="ECO:0000256" key="1">
    <source>
        <dbReference type="ARBA" id="ARBA00008525"/>
    </source>
</evidence>
<dbReference type="OrthoDB" id="7065534at2"/>
<dbReference type="RefSeq" id="WP_120726997.1">
    <property type="nucleotide sequence ID" value="NZ_CP032698.1"/>
</dbReference>
<name>A0A387HNP6_9ACTN</name>
<dbReference type="KEGG" id="shun:DWB77_07396"/>
<gene>
    <name evidence="2" type="ORF">DWB77_07396</name>
</gene>
<organism evidence="2 3">
    <name type="scientific">Streptomyces hundungensis</name>
    <dbReference type="NCBI Taxonomy" id="1077946"/>
    <lineage>
        <taxon>Bacteria</taxon>
        <taxon>Bacillati</taxon>
        <taxon>Actinomycetota</taxon>
        <taxon>Actinomycetes</taxon>
        <taxon>Kitasatosporales</taxon>
        <taxon>Streptomycetaceae</taxon>
        <taxon>Streptomyces</taxon>
    </lineage>
</organism>
<dbReference type="Pfam" id="PF03691">
    <property type="entry name" value="UPF0167"/>
    <property type="match status" value="1"/>
</dbReference>
<keyword evidence="3" id="KW-1185">Reference proteome</keyword>
<reference evidence="2 3" key="1">
    <citation type="submission" date="2018-10" db="EMBL/GenBank/DDBJ databases">
        <title>Relationship between Morphology and Antimicrobial Activity in Streptomyces.</title>
        <authorList>
            <person name="Kang H.J."/>
            <person name="Kim S.B."/>
        </authorList>
    </citation>
    <scope>NUCLEOTIDE SEQUENCE [LARGE SCALE GENOMIC DNA]</scope>
    <source>
        <strain evidence="2 3">BH38</strain>
    </source>
</reference>
<protein>
    <recommendedName>
        <fullName evidence="4">CbrC family protein</fullName>
    </recommendedName>
</protein>
<accession>A0A387HNP6</accession>
<dbReference type="EMBL" id="CP032698">
    <property type="protein sequence ID" value="AYG85179.1"/>
    <property type="molecule type" value="Genomic_DNA"/>
</dbReference>
<proteinExistence type="inferred from homology"/>
<sequence length="175" mass="18892">METFPYHPDPVATGVIVSSGTACICCGRERGYVYRGPVYAAEELVGRLCPWCIADGSAADRFDAHFTAGTCLGDDVPLEVFAAVDRRTPGFVAWPQPRWFFPCGDGAAFLGRVGAAELAAYPAALEMLRREANGWGWPSDQVAYFLGSLDKDGEATAYLFRCKVCAAPLAYTDFA</sequence>
<dbReference type="InterPro" id="IPR005363">
    <property type="entry name" value="UPF0167"/>
</dbReference>
<evidence type="ECO:0008006" key="4">
    <source>
        <dbReference type="Google" id="ProtNLM"/>
    </source>
</evidence>
<comment type="similarity">
    <text evidence="1">Belongs to the UPF0167 family.</text>
</comment>
<evidence type="ECO:0000313" key="3">
    <source>
        <dbReference type="Proteomes" id="UP000271554"/>
    </source>
</evidence>